<evidence type="ECO:0000256" key="3">
    <source>
        <dbReference type="ARBA" id="ARBA00022692"/>
    </source>
</evidence>
<keyword evidence="3 6" id="KW-0812">Transmembrane</keyword>
<sequence>METNDRMEMEQLAYGSHEVKESKVYTIQEAVNTVGNGWFQLWTGVVCGLIWVADAIALLLLSIMAVVLRCEWQLTVFQSSMVTAIPFLCQIIGAYVWGIYSDKYGRKSILFLTTALLFWFSVLSACSTDITWFLICRCVSTFMIGGSPQAITFFMEFLPTKKRGFFVAIFETLPESPYYHVSIGAAEKVHKTFRTIAKWNRKDPISGGIKMDIQEVKSRVRQYTAHNDQKFKPMSDTFKNDKPHH</sequence>
<dbReference type="AlphaFoldDB" id="A0A9Q1CEJ1"/>
<evidence type="ECO:0000256" key="4">
    <source>
        <dbReference type="ARBA" id="ARBA00022989"/>
    </source>
</evidence>
<evidence type="ECO:0000256" key="6">
    <source>
        <dbReference type="SAM" id="Phobius"/>
    </source>
</evidence>
<evidence type="ECO:0000259" key="7">
    <source>
        <dbReference type="PROSITE" id="PS50850"/>
    </source>
</evidence>
<accession>A0A9Q1CEJ1</accession>
<proteinExistence type="predicted"/>
<feature type="transmembrane region" description="Helical" evidence="6">
    <location>
        <begin position="80"/>
        <end position="97"/>
    </location>
</feature>
<keyword evidence="5 6" id="KW-0472">Membrane</keyword>
<dbReference type="SUPFAM" id="SSF103473">
    <property type="entry name" value="MFS general substrate transporter"/>
    <property type="match status" value="1"/>
</dbReference>
<evidence type="ECO:0000313" key="9">
    <source>
        <dbReference type="Proteomes" id="UP001152320"/>
    </source>
</evidence>
<dbReference type="OrthoDB" id="4139357at2759"/>
<dbReference type="PROSITE" id="PS50850">
    <property type="entry name" value="MFS"/>
    <property type="match status" value="1"/>
</dbReference>
<comment type="subcellular location">
    <subcellularLocation>
        <location evidence="1">Membrane</location>
        <topology evidence="1">Multi-pass membrane protein</topology>
    </subcellularLocation>
</comment>
<evidence type="ECO:0000313" key="8">
    <source>
        <dbReference type="EMBL" id="KAJ8043998.1"/>
    </source>
</evidence>
<comment type="caution">
    <text evidence="8">The sequence shown here is derived from an EMBL/GenBank/DDBJ whole genome shotgun (WGS) entry which is preliminary data.</text>
</comment>
<dbReference type="GO" id="GO:0016020">
    <property type="term" value="C:membrane"/>
    <property type="evidence" value="ECO:0007669"/>
    <property type="project" value="UniProtKB-SubCell"/>
</dbReference>
<evidence type="ECO:0000256" key="5">
    <source>
        <dbReference type="ARBA" id="ARBA00023136"/>
    </source>
</evidence>
<dbReference type="Proteomes" id="UP001152320">
    <property type="component" value="Chromosome 4"/>
</dbReference>
<dbReference type="Pfam" id="PF07690">
    <property type="entry name" value="MFS_1"/>
    <property type="match status" value="1"/>
</dbReference>
<gene>
    <name evidence="8" type="ORF">HOLleu_11332</name>
</gene>
<dbReference type="EMBL" id="JAIZAY010000004">
    <property type="protein sequence ID" value="KAJ8043998.1"/>
    <property type="molecule type" value="Genomic_DNA"/>
</dbReference>
<keyword evidence="2" id="KW-0813">Transport</keyword>
<evidence type="ECO:0000256" key="1">
    <source>
        <dbReference type="ARBA" id="ARBA00004141"/>
    </source>
</evidence>
<dbReference type="PANTHER" id="PTHR23511">
    <property type="entry name" value="SYNAPTIC VESICLE GLYCOPROTEIN 2"/>
    <property type="match status" value="1"/>
</dbReference>
<feature type="transmembrane region" description="Helical" evidence="6">
    <location>
        <begin position="109"/>
        <end position="135"/>
    </location>
</feature>
<name>A0A9Q1CEJ1_HOLLE</name>
<keyword evidence="4 6" id="KW-1133">Transmembrane helix</keyword>
<reference evidence="8" key="1">
    <citation type="submission" date="2021-10" db="EMBL/GenBank/DDBJ databases">
        <title>Tropical sea cucumber genome reveals ecological adaptation and Cuvierian tubules defense mechanism.</title>
        <authorList>
            <person name="Chen T."/>
        </authorList>
    </citation>
    <scope>NUCLEOTIDE SEQUENCE</scope>
    <source>
        <strain evidence="8">Nanhai2018</strain>
        <tissue evidence="8">Muscle</tissue>
    </source>
</reference>
<protein>
    <submittedName>
        <fullName evidence="8">Synaptic vesicle 2-related protein</fullName>
    </submittedName>
</protein>
<evidence type="ECO:0000256" key="2">
    <source>
        <dbReference type="ARBA" id="ARBA00022448"/>
    </source>
</evidence>
<dbReference type="InterPro" id="IPR011701">
    <property type="entry name" value="MFS"/>
</dbReference>
<dbReference type="InterPro" id="IPR036259">
    <property type="entry name" value="MFS_trans_sf"/>
</dbReference>
<organism evidence="8 9">
    <name type="scientific">Holothuria leucospilota</name>
    <name type="common">Black long sea cucumber</name>
    <name type="synonym">Mertensiothuria leucospilota</name>
    <dbReference type="NCBI Taxonomy" id="206669"/>
    <lineage>
        <taxon>Eukaryota</taxon>
        <taxon>Metazoa</taxon>
        <taxon>Echinodermata</taxon>
        <taxon>Eleutherozoa</taxon>
        <taxon>Echinozoa</taxon>
        <taxon>Holothuroidea</taxon>
        <taxon>Aspidochirotacea</taxon>
        <taxon>Aspidochirotida</taxon>
        <taxon>Holothuriidae</taxon>
        <taxon>Holothuria</taxon>
    </lineage>
</organism>
<dbReference type="PANTHER" id="PTHR23511:SF5">
    <property type="entry name" value="MAJOR FACILITATOR-TYPE TRANSPORTER HXNZ-RELATED"/>
    <property type="match status" value="1"/>
</dbReference>
<feature type="domain" description="Major facilitator superfamily (MFS) profile" evidence="7">
    <location>
        <begin position="43"/>
        <end position="245"/>
    </location>
</feature>
<dbReference type="GO" id="GO:0022857">
    <property type="term" value="F:transmembrane transporter activity"/>
    <property type="evidence" value="ECO:0007669"/>
    <property type="project" value="InterPro"/>
</dbReference>
<dbReference type="InterPro" id="IPR020846">
    <property type="entry name" value="MFS_dom"/>
</dbReference>
<feature type="transmembrane region" description="Helical" evidence="6">
    <location>
        <begin position="41"/>
        <end position="68"/>
    </location>
</feature>
<keyword evidence="9" id="KW-1185">Reference proteome</keyword>
<dbReference type="Gene3D" id="1.20.1250.20">
    <property type="entry name" value="MFS general substrate transporter like domains"/>
    <property type="match status" value="1"/>
</dbReference>